<dbReference type="GO" id="GO:0007165">
    <property type="term" value="P:signal transduction"/>
    <property type="evidence" value="ECO:0007669"/>
    <property type="project" value="UniProtKB-KW"/>
</dbReference>
<gene>
    <name evidence="9" type="ORF">Zmor_009483</name>
</gene>
<evidence type="ECO:0000256" key="6">
    <source>
        <dbReference type="ARBA" id="ARBA00023170"/>
    </source>
</evidence>
<keyword evidence="2 8" id="KW-1003">Cell membrane</keyword>
<feature type="transmembrane region" description="Helical" evidence="8">
    <location>
        <begin position="12"/>
        <end position="33"/>
    </location>
</feature>
<evidence type="ECO:0000256" key="2">
    <source>
        <dbReference type="ARBA" id="ARBA00022475"/>
    </source>
</evidence>
<evidence type="ECO:0000256" key="7">
    <source>
        <dbReference type="ARBA" id="ARBA00023224"/>
    </source>
</evidence>
<dbReference type="GO" id="GO:0007635">
    <property type="term" value="P:chemosensory behavior"/>
    <property type="evidence" value="ECO:0007669"/>
    <property type="project" value="TreeGrafter"/>
</dbReference>
<proteinExistence type="inferred from homology"/>
<dbReference type="AlphaFoldDB" id="A0AA38MIE1"/>
<reference evidence="9" key="1">
    <citation type="journal article" date="2023" name="G3 (Bethesda)">
        <title>Whole genome assemblies of Zophobas morio and Tenebrio molitor.</title>
        <authorList>
            <person name="Kaur S."/>
            <person name="Stinson S.A."/>
            <person name="diCenzo G.C."/>
        </authorList>
    </citation>
    <scope>NUCLEOTIDE SEQUENCE</scope>
    <source>
        <strain evidence="9">QUZm001</strain>
    </source>
</reference>
<name>A0AA38MIE1_9CUCU</name>
<organism evidence="9 10">
    <name type="scientific">Zophobas morio</name>
    <dbReference type="NCBI Taxonomy" id="2755281"/>
    <lineage>
        <taxon>Eukaryota</taxon>
        <taxon>Metazoa</taxon>
        <taxon>Ecdysozoa</taxon>
        <taxon>Arthropoda</taxon>
        <taxon>Hexapoda</taxon>
        <taxon>Insecta</taxon>
        <taxon>Pterygota</taxon>
        <taxon>Neoptera</taxon>
        <taxon>Endopterygota</taxon>
        <taxon>Coleoptera</taxon>
        <taxon>Polyphaga</taxon>
        <taxon>Cucujiformia</taxon>
        <taxon>Tenebrionidae</taxon>
        <taxon>Zophobas</taxon>
    </lineage>
</organism>
<dbReference type="PANTHER" id="PTHR21143:SF104">
    <property type="entry name" value="GUSTATORY RECEPTOR 8A-RELATED"/>
    <property type="match status" value="1"/>
</dbReference>
<comment type="similarity">
    <text evidence="8">Belongs to the insect chemoreceptor superfamily. Gustatory receptor (GR) family.</text>
</comment>
<dbReference type="InterPro" id="IPR013604">
    <property type="entry name" value="7TM_chemorcpt"/>
</dbReference>
<protein>
    <recommendedName>
        <fullName evidence="8">Gustatory receptor</fullName>
    </recommendedName>
</protein>
<sequence length="344" mass="39595">MFKTRRFVENSTITTSFACVSITTTVLLCLWDIAGKTKTLYRVIPTTSAAMDITADFLAATVLILNTGSTLILHHDKVKKNHNSFEKIDNFLQIAKSRNDDSKFVKICVHCAAFLTFAVDIYSRKGAYGWDNYKYNLAALFHLYRLQLFVLRIYNLTAKISKRFELLHQKVDKIVNSGDKDFAIPRLVTCMKCHYVLSKIMKNVSSLYGCQFVLVQKMLALYIVASIYFFYLVSHKGILLHIDEAFCYVLWVTIFLMICGFLLVFSCDRANNRATAVAKSCQDIIRMSSVDPRLKKLLKQFMRQIGIVNPKICYPDECRVSRKTFIRMTGNIINYLIIVFQFDN</sequence>
<comment type="subcellular location">
    <subcellularLocation>
        <location evidence="1 8">Cell membrane</location>
        <topology evidence="1 8">Multi-pass membrane protein</topology>
    </subcellularLocation>
</comment>
<feature type="transmembrane region" description="Helical" evidence="8">
    <location>
        <begin position="53"/>
        <end position="73"/>
    </location>
</feature>
<feature type="transmembrane region" description="Helical" evidence="8">
    <location>
        <begin position="207"/>
        <end position="233"/>
    </location>
</feature>
<accession>A0AA38MIE1</accession>
<comment type="caution">
    <text evidence="9">The sequence shown here is derived from an EMBL/GenBank/DDBJ whole genome shotgun (WGS) entry which is preliminary data.</text>
</comment>
<dbReference type="GO" id="GO:0008049">
    <property type="term" value="P:male courtship behavior"/>
    <property type="evidence" value="ECO:0007669"/>
    <property type="project" value="TreeGrafter"/>
</dbReference>
<evidence type="ECO:0000256" key="3">
    <source>
        <dbReference type="ARBA" id="ARBA00022692"/>
    </source>
</evidence>
<evidence type="ECO:0000256" key="8">
    <source>
        <dbReference type="RuleBase" id="RU363108"/>
    </source>
</evidence>
<dbReference type="GO" id="GO:0043025">
    <property type="term" value="C:neuronal cell body"/>
    <property type="evidence" value="ECO:0007669"/>
    <property type="project" value="TreeGrafter"/>
</dbReference>
<dbReference type="GO" id="GO:0030424">
    <property type="term" value="C:axon"/>
    <property type="evidence" value="ECO:0007669"/>
    <property type="project" value="TreeGrafter"/>
</dbReference>
<keyword evidence="3 8" id="KW-0812">Transmembrane</keyword>
<dbReference type="Pfam" id="PF08395">
    <property type="entry name" value="7tm_7"/>
    <property type="match status" value="1"/>
</dbReference>
<comment type="function">
    <text evidence="8">Gustatory receptor which mediates acceptance or avoidance behavior, depending on its substrates.</text>
</comment>
<evidence type="ECO:0000313" key="10">
    <source>
        <dbReference type="Proteomes" id="UP001168821"/>
    </source>
</evidence>
<dbReference type="GO" id="GO:0050909">
    <property type="term" value="P:sensory perception of taste"/>
    <property type="evidence" value="ECO:0007669"/>
    <property type="project" value="InterPro"/>
</dbReference>
<keyword evidence="4 8" id="KW-1133">Transmembrane helix</keyword>
<dbReference type="PANTHER" id="PTHR21143">
    <property type="entry name" value="INVERTEBRATE GUSTATORY RECEPTOR"/>
    <property type="match status" value="1"/>
</dbReference>
<evidence type="ECO:0000256" key="4">
    <source>
        <dbReference type="ARBA" id="ARBA00022989"/>
    </source>
</evidence>
<feature type="transmembrane region" description="Helical" evidence="8">
    <location>
        <begin position="245"/>
        <end position="265"/>
    </location>
</feature>
<comment type="caution">
    <text evidence="8">Lacks conserved residue(s) required for the propagation of feature annotation.</text>
</comment>
<keyword evidence="7 8" id="KW-0807">Transducer</keyword>
<dbReference type="GO" id="GO:0030425">
    <property type="term" value="C:dendrite"/>
    <property type="evidence" value="ECO:0007669"/>
    <property type="project" value="TreeGrafter"/>
</dbReference>
<keyword evidence="5 8" id="KW-0472">Membrane</keyword>
<dbReference type="EMBL" id="JALNTZ010000003">
    <property type="protein sequence ID" value="KAJ3657696.1"/>
    <property type="molecule type" value="Genomic_DNA"/>
</dbReference>
<dbReference type="Proteomes" id="UP001168821">
    <property type="component" value="Unassembled WGS sequence"/>
</dbReference>
<dbReference type="GO" id="GO:0005886">
    <property type="term" value="C:plasma membrane"/>
    <property type="evidence" value="ECO:0007669"/>
    <property type="project" value="UniProtKB-SubCell"/>
</dbReference>
<keyword evidence="6 8" id="KW-0675">Receptor</keyword>
<keyword evidence="10" id="KW-1185">Reference proteome</keyword>
<evidence type="ECO:0000313" key="9">
    <source>
        <dbReference type="EMBL" id="KAJ3657696.1"/>
    </source>
</evidence>
<evidence type="ECO:0000256" key="1">
    <source>
        <dbReference type="ARBA" id="ARBA00004651"/>
    </source>
</evidence>
<evidence type="ECO:0000256" key="5">
    <source>
        <dbReference type="ARBA" id="ARBA00023136"/>
    </source>
</evidence>